<dbReference type="PIRSF" id="PIRSF032442">
    <property type="entry name" value="UCP032442"/>
    <property type="match status" value="1"/>
</dbReference>
<dbReference type="OrthoDB" id="1164310at2"/>
<dbReference type="InterPro" id="IPR016997">
    <property type="entry name" value="UCP032442"/>
</dbReference>
<dbReference type="Gene3D" id="3.90.70.10">
    <property type="entry name" value="Cysteine proteinases"/>
    <property type="match status" value="1"/>
</dbReference>
<evidence type="ECO:0000313" key="2">
    <source>
        <dbReference type="EMBL" id="POA08945.1"/>
    </source>
</evidence>
<dbReference type="PANTHER" id="PTHR37806">
    <property type="entry name" value="LMO0724 PROTEIN"/>
    <property type="match status" value="1"/>
</dbReference>
<accession>A0A2K4FDE4</accession>
<evidence type="ECO:0000259" key="1">
    <source>
        <dbReference type="Pfam" id="PF13529"/>
    </source>
</evidence>
<dbReference type="PROSITE" id="PS51257">
    <property type="entry name" value="PROKAR_LIPOPROTEIN"/>
    <property type="match status" value="1"/>
</dbReference>
<dbReference type="GeneID" id="98298316"/>
<evidence type="ECO:0000313" key="3">
    <source>
        <dbReference type="Proteomes" id="UP000242712"/>
    </source>
</evidence>
<feature type="domain" description="Peptidase C39-like" evidence="1">
    <location>
        <begin position="6"/>
        <end position="157"/>
    </location>
</feature>
<dbReference type="EMBL" id="PPPX01000011">
    <property type="protein sequence ID" value="POA08945.1"/>
    <property type="molecule type" value="Genomic_DNA"/>
</dbReference>
<comment type="caution">
    <text evidence="2">The sequence shown here is derived from an EMBL/GenBank/DDBJ whole genome shotgun (WGS) entry which is preliminary data.</text>
</comment>
<keyword evidence="3" id="KW-1185">Reference proteome</keyword>
<dbReference type="Proteomes" id="UP000242712">
    <property type="component" value="Unassembled WGS sequence"/>
</dbReference>
<name>A0A2K4FDE4_9STAP</name>
<dbReference type="Pfam" id="PF13529">
    <property type="entry name" value="Peptidase_C39_2"/>
    <property type="match status" value="1"/>
</dbReference>
<protein>
    <recommendedName>
        <fullName evidence="1">Peptidase C39-like domain-containing protein</fullName>
    </recommendedName>
</protein>
<dbReference type="InterPro" id="IPR039564">
    <property type="entry name" value="Peptidase_C39-like"/>
</dbReference>
<reference evidence="2 3" key="1">
    <citation type="submission" date="2017-08" db="EMBL/GenBank/DDBJ databases">
        <title>Draft genome sequences of 64 type strains of genus Staph aureus.</title>
        <authorList>
            <person name="Cole K."/>
            <person name="Golubchik T."/>
            <person name="Russell J."/>
            <person name="Foster D."/>
            <person name="Llewelyn M."/>
            <person name="Wilson D."/>
            <person name="Crook D."/>
            <person name="Paul J."/>
        </authorList>
    </citation>
    <scope>NUCLEOTIDE SEQUENCE [LARGE SCALE GENOMIC DNA]</scope>
    <source>
        <strain evidence="2 3">DSM 29875</strain>
    </source>
</reference>
<dbReference type="RefSeq" id="WP_103371897.1">
    <property type="nucleotide sequence ID" value="NZ_CBCRVO010000002.1"/>
</dbReference>
<dbReference type="PANTHER" id="PTHR37806:SF1">
    <property type="entry name" value="PEPTIDASE C39-LIKE DOMAIN-CONTAINING PROTEIN"/>
    <property type="match status" value="1"/>
</dbReference>
<dbReference type="AlphaFoldDB" id="A0A2K4FDE4"/>
<organism evidence="2 3">
    <name type="scientific">Staphylococcus argensis</name>
    <dbReference type="NCBI Taxonomy" id="1607738"/>
    <lineage>
        <taxon>Bacteria</taxon>
        <taxon>Bacillati</taxon>
        <taxon>Bacillota</taxon>
        <taxon>Bacilli</taxon>
        <taxon>Bacillales</taxon>
        <taxon>Staphylococcaceae</taxon>
        <taxon>Staphylococcus</taxon>
    </lineage>
</organism>
<sequence>MKCMLPVKPLSQLFPVPMVMGCEGVAAAMLLQYNHCRIKPTTIMKDWPKHHNNPRKGYVGHQLLVKFGFHQTIFPQAYVPHLKQFHDGFKDGTGKSLEELESILKAGQPVLIYHTVLGQSPARRWFKLDGTKEQLTSNIHTTVLIGYDDKYYYYIDPLWSQWFHSVYVPAFIPNRFQVIRMPKARMRQSYDAPGRMCIYIQPTR</sequence>
<gene>
    <name evidence="2" type="ORF">CD039_08130</name>
</gene>
<proteinExistence type="predicted"/>